<dbReference type="PANTHER" id="PTHR42737">
    <property type="entry name" value="GLUTATHIONE REDUCTASE"/>
    <property type="match status" value="1"/>
</dbReference>
<feature type="domain" description="Pyridine nucleotide-disulphide oxidoreductase dimerisation" evidence="9">
    <location>
        <begin position="503"/>
        <end position="566"/>
    </location>
</feature>
<dbReference type="InterPro" id="IPR046952">
    <property type="entry name" value="GSHR/TRXR-like"/>
</dbReference>
<dbReference type="PROSITE" id="PS00076">
    <property type="entry name" value="PYRIDINE_REDOX_1"/>
    <property type="match status" value="1"/>
</dbReference>
<dbReference type="InterPro" id="IPR016156">
    <property type="entry name" value="FAD/NAD-linked_Rdtase_dimer_sf"/>
</dbReference>
<evidence type="ECO:0008006" key="13">
    <source>
        <dbReference type="Google" id="ProtNLM"/>
    </source>
</evidence>
<protein>
    <recommendedName>
        <fullName evidence="13">Glutathione-disulfide reductase</fullName>
    </recommendedName>
</protein>
<dbReference type="Gene3D" id="3.50.50.60">
    <property type="entry name" value="FAD/NAD(P)-binding domain"/>
    <property type="match status" value="2"/>
</dbReference>
<comment type="caution">
    <text evidence="11">The sequence shown here is derived from an EMBL/GenBank/DDBJ whole genome shotgun (WGS) entry which is preliminary data.</text>
</comment>
<evidence type="ECO:0000259" key="10">
    <source>
        <dbReference type="Pfam" id="PF07992"/>
    </source>
</evidence>
<dbReference type="EMBL" id="CALNXI010002375">
    <property type="protein sequence ID" value="CAH3186906.1"/>
    <property type="molecule type" value="Genomic_DNA"/>
</dbReference>
<name>A0ABN8S847_9CNID</name>
<sequence>MRLSLRFMMTQAVQTYDYLVIGGGSGGLASARRAALLGAKAAVIEHGRLGGTCVNVGCVPKKVMFNTAVHAEYIHDHADYGFDVTLNNFSWESVKNSRDAYVKRLNGIYENNLQKDKVEYVVGHAVFTPEGSVKVGDNVYSAKHILIACGGRPTVPNFPGCQYGITSDGFFELEDLPKYVLRTFDSMLSEGVTNEMVKAGIDLHTHTTVRETLACKTGISGDAQVGFGVHTVLFLFFSSKTRQNPMSMHWEILNGIYENNLQKDKVEYVVGHAVFTPEGSVKVGDNVYSAKHILIACGGRPTVPNFPGCQYGITSDGFFELEDLPKKVAVIGAGYIAVELAGILNALGSKVSSLIRYDKVLRTFDSMLSEGVTNEMVKAGIDLHTHTTMEEITKDSTSGLMTLHTLKNKKDKVALSGYDCVILAIGRVPNTDSLSLDGLGINLDKKGHILVDEFQNTSKPDVYALGDVCGRALLTPVAIAAGRKLAHRLFDGKTDWKLDYDNIPTVVFSHPPLGTVGLTQEEAEEKYGKDKIKVYKTSFTNMYHALTKRKTGTLMKLVCLLPEEKVRRNI</sequence>
<evidence type="ECO:0000313" key="11">
    <source>
        <dbReference type="EMBL" id="CAH3186906.1"/>
    </source>
</evidence>
<keyword evidence="12" id="KW-1185">Reference proteome</keyword>
<gene>
    <name evidence="11" type="ORF">PEVE_00017204</name>
</gene>
<comment type="similarity">
    <text evidence="2 8">Belongs to the class-I pyridine nucleotide-disulfide oxidoreductase family.</text>
</comment>
<organism evidence="11 12">
    <name type="scientific">Porites evermanni</name>
    <dbReference type="NCBI Taxonomy" id="104178"/>
    <lineage>
        <taxon>Eukaryota</taxon>
        <taxon>Metazoa</taxon>
        <taxon>Cnidaria</taxon>
        <taxon>Anthozoa</taxon>
        <taxon>Hexacorallia</taxon>
        <taxon>Scleractinia</taxon>
        <taxon>Fungiina</taxon>
        <taxon>Poritidae</taxon>
        <taxon>Porites</taxon>
    </lineage>
</organism>
<feature type="domain" description="FAD/NAD(P)-binding" evidence="10">
    <location>
        <begin position="250"/>
        <end position="482"/>
    </location>
</feature>
<dbReference type="PRINTS" id="PR00368">
    <property type="entry name" value="FADPNR"/>
</dbReference>
<dbReference type="PIRSF" id="PIRSF000350">
    <property type="entry name" value="Mercury_reductase_MerA"/>
    <property type="match status" value="1"/>
</dbReference>
<dbReference type="SUPFAM" id="SSF51905">
    <property type="entry name" value="FAD/NAD(P)-binding domain"/>
    <property type="match status" value="2"/>
</dbReference>
<evidence type="ECO:0000256" key="5">
    <source>
        <dbReference type="ARBA" id="ARBA00023002"/>
    </source>
</evidence>
<evidence type="ECO:0000256" key="1">
    <source>
        <dbReference type="ARBA" id="ARBA00001974"/>
    </source>
</evidence>
<evidence type="ECO:0000313" key="12">
    <source>
        <dbReference type="Proteomes" id="UP001159427"/>
    </source>
</evidence>
<evidence type="ECO:0000256" key="2">
    <source>
        <dbReference type="ARBA" id="ARBA00007532"/>
    </source>
</evidence>
<dbReference type="InterPro" id="IPR036188">
    <property type="entry name" value="FAD/NAD-bd_sf"/>
</dbReference>
<reference evidence="11 12" key="1">
    <citation type="submission" date="2022-05" db="EMBL/GenBank/DDBJ databases">
        <authorList>
            <consortium name="Genoscope - CEA"/>
            <person name="William W."/>
        </authorList>
    </citation>
    <scope>NUCLEOTIDE SEQUENCE [LARGE SCALE GENOMIC DNA]</scope>
</reference>
<feature type="domain" description="FAD/NAD(P)-binding" evidence="10">
    <location>
        <begin position="16"/>
        <end position="166"/>
    </location>
</feature>
<dbReference type="PANTHER" id="PTHR42737:SF2">
    <property type="entry name" value="GLUTATHIONE REDUCTASE"/>
    <property type="match status" value="1"/>
</dbReference>
<proteinExistence type="inferred from homology"/>
<accession>A0ABN8S847</accession>
<keyword evidence="7 8" id="KW-0676">Redox-active center</keyword>
<keyword evidence="5 8" id="KW-0560">Oxidoreductase</keyword>
<evidence type="ECO:0000256" key="6">
    <source>
        <dbReference type="ARBA" id="ARBA00023157"/>
    </source>
</evidence>
<dbReference type="Pfam" id="PF07992">
    <property type="entry name" value="Pyr_redox_2"/>
    <property type="match status" value="2"/>
</dbReference>
<dbReference type="InterPro" id="IPR012999">
    <property type="entry name" value="Pyr_OxRdtase_I_AS"/>
</dbReference>
<keyword evidence="3 8" id="KW-0285">Flavoprotein</keyword>
<dbReference type="Proteomes" id="UP001159427">
    <property type="component" value="Unassembled WGS sequence"/>
</dbReference>
<dbReference type="InterPro" id="IPR001100">
    <property type="entry name" value="Pyr_nuc-diS_OxRdtase"/>
</dbReference>
<dbReference type="Pfam" id="PF02852">
    <property type="entry name" value="Pyr_redox_dim"/>
    <property type="match status" value="1"/>
</dbReference>
<dbReference type="InterPro" id="IPR023753">
    <property type="entry name" value="FAD/NAD-binding_dom"/>
</dbReference>
<evidence type="ECO:0000256" key="4">
    <source>
        <dbReference type="ARBA" id="ARBA00022827"/>
    </source>
</evidence>
<evidence type="ECO:0000259" key="9">
    <source>
        <dbReference type="Pfam" id="PF02852"/>
    </source>
</evidence>
<dbReference type="InterPro" id="IPR004099">
    <property type="entry name" value="Pyr_nucl-diS_OxRdtase_dimer"/>
</dbReference>
<keyword evidence="6" id="KW-1015">Disulfide bond</keyword>
<comment type="cofactor">
    <cofactor evidence="1">
        <name>FAD</name>
        <dbReference type="ChEBI" id="CHEBI:57692"/>
    </cofactor>
</comment>
<dbReference type="PRINTS" id="PR00411">
    <property type="entry name" value="PNDRDTASEI"/>
</dbReference>
<keyword evidence="4 8" id="KW-0274">FAD</keyword>
<evidence type="ECO:0000256" key="3">
    <source>
        <dbReference type="ARBA" id="ARBA00022630"/>
    </source>
</evidence>
<dbReference type="SUPFAM" id="SSF55424">
    <property type="entry name" value="FAD/NAD-linked reductases, dimerisation (C-terminal) domain"/>
    <property type="match status" value="1"/>
</dbReference>
<evidence type="ECO:0000256" key="8">
    <source>
        <dbReference type="RuleBase" id="RU003691"/>
    </source>
</evidence>
<evidence type="ECO:0000256" key="7">
    <source>
        <dbReference type="ARBA" id="ARBA00023284"/>
    </source>
</evidence>